<sequence>MMTAIFLFVNNPFFIFLNPYMSRESIVFSLIIIDIDNHYQLIFASNSLYDGLYTAVFFNGIDFEAKGVSTTEILK</sequence>
<evidence type="ECO:0000313" key="2">
    <source>
        <dbReference type="Proteomes" id="UP000726170"/>
    </source>
</evidence>
<organism evidence="1 2">
    <name type="scientific">Clostridium mobile</name>
    <dbReference type="NCBI Taxonomy" id="2841512"/>
    <lineage>
        <taxon>Bacteria</taxon>
        <taxon>Bacillati</taxon>
        <taxon>Bacillota</taxon>
        <taxon>Clostridia</taxon>
        <taxon>Eubacteriales</taxon>
        <taxon>Clostridiaceae</taxon>
        <taxon>Clostridium</taxon>
    </lineage>
</organism>
<comment type="caution">
    <text evidence="1">The sequence shown here is derived from an EMBL/GenBank/DDBJ whole genome shotgun (WGS) entry which is preliminary data.</text>
</comment>
<proteinExistence type="predicted"/>
<evidence type="ECO:0000313" key="1">
    <source>
        <dbReference type="EMBL" id="MBU5483209.1"/>
    </source>
</evidence>
<accession>A0ABS6EDD6</accession>
<keyword evidence="2" id="KW-1185">Reference proteome</keyword>
<gene>
    <name evidence="1" type="ORF">KQI86_02645</name>
</gene>
<reference evidence="1 2" key="1">
    <citation type="submission" date="2021-06" db="EMBL/GenBank/DDBJ databases">
        <authorList>
            <person name="Sun Q."/>
            <person name="Li D."/>
        </authorList>
    </citation>
    <scope>NUCLEOTIDE SEQUENCE [LARGE SCALE GENOMIC DNA]</scope>
    <source>
        <strain evidence="1 2">MSJ-11</strain>
    </source>
</reference>
<dbReference type="EMBL" id="JAHLQF010000001">
    <property type="protein sequence ID" value="MBU5483209.1"/>
    <property type="molecule type" value="Genomic_DNA"/>
</dbReference>
<dbReference type="RefSeq" id="WP_216437606.1">
    <property type="nucleotide sequence ID" value="NZ_JAHLQF010000001.1"/>
</dbReference>
<protein>
    <submittedName>
        <fullName evidence="1">Uncharacterized protein</fullName>
    </submittedName>
</protein>
<name>A0ABS6EDD6_9CLOT</name>
<dbReference type="Proteomes" id="UP000726170">
    <property type="component" value="Unassembled WGS sequence"/>
</dbReference>